<dbReference type="PANTHER" id="PTHR33495:SF2">
    <property type="entry name" value="ANTI-SIGMA FACTOR ANTAGONIST TM_1081-RELATED"/>
    <property type="match status" value="1"/>
</dbReference>
<feature type="domain" description="STAS" evidence="2">
    <location>
        <begin position="9"/>
        <end position="104"/>
    </location>
</feature>
<evidence type="ECO:0000313" key="4">
    <source>
        <dbReference type="Proteomes" id="UP000276379"/>
    </source>
</evidence>
<dbReference type="GO" id="GO:0043856">
    <property type="term" value="F:anti-sigma factor antagonist activity"/>
    <property type="evidence" value="ECO:0007669"/>
    <property type="project" value="TreeGrafter"/>
</dbReference>
<keyword evidence="4" id="KW-1185">Reference proteome</keyword>
<dbReference type="InterPro" id="IPR036513">
    <property type="entry name" value="STAS_dom_sf"/>
</dbReference>
<dbReference type="SUPFAM" id="SSF52091">
    <property type="entry name" value="SpoIIaa-like"/>
    <property type="match status" value="1"/>
</dbReference>
<dbReference type="RefSeq" id="WP_125215241.1">
    <property type="nucleotide sequence ID" value="NZ_PDES01000022.1"/>
</dbReference>
<feature type="compositionally biased region" description="Basic and acidic residues" evidence="1">
    <location>
        <begin position="132"/>
        <end position="151"/>
    </location>
</feature>
<dbReference type="PANTHER" id="PTHR33495">
    <property type="entry name" value="ANTI-SIGMA FACTOR ANTAGONIST TM_1081-RELATED-RELATED"/>
    <property type="match status" value="1"/>
</dbReference>
<organism evidence="3 4">
    <name type="scientific">Streptomyces griseofuscus</name>
    <dbReference type="NCBI Taxonomy" id="146922"/>
    <lineage>
        <taxon>Bacteria</taxon>
        <taxon>Bacillati</taxon>
        <taxon>Actinomycetota</taxon>
        <taxon>Actinomycetes</taxon>
        <taxon>Kitasatosporales</taxon>
        <taxon>Streptomycetaceae</taxon>
        <taxon>Streptomyces</taxon>
    </lineage>
</organism>
<protein>
    <submittedName>
        <fullName evidence="3">Anti-anti-sigma factor</fullName>
    </submittedName>
</protein>
<dbReference type="AlphaFoldDB" id="A0A426RW17"/>
<sequence length="151" mass="16285">MTTTEPTEFTVTARREHAVLVVRVAGELDYDTSDELVDEVVRQLTTGPTPPAEVRLDFGALTWIDSSGLSALLMIHRRTSALGAVLHLDDRPEILERLLQVTNVLGHLTAPVADAERGRPEAGDGTSVARATEARAADTRTSDTRAADART</sequence>
<dbReference type="InterPro" id="IPR002645">
    <property type="entry name" value="STAS_dom"/>
</dbReference>
<dbReference type="Gene3D" id="3.30.750.24">
    <property type="entry name" value="STAS domain"/>
    <property type="match status" value="1"/>
</dbReference>
<feature type="region of interest" description="Disordered" evidence="1">
    <location>
        <begin position="115"/>
        <end position="151"/>
    </location>
</feature>
<accession>A0A426RW17</accession>
<comment type="caution">
    <text evidence="3">The sequence shown here is derived from an EMBL/GenBank/DDBJ whole genome shotgun (WGS) entry which is preliminary data.</text>
</comment>
<dbReference type="Pfam" id="PF01740">
    <property type="entry name" value="STAS"/>
    <property type="match status" value="1"/>
</dbReference>
<gene>
    <name evidence="3" type="ORF">CQW44_36855</name>
</gene>
<evidence type="ECO:0000313" key="3">
    <source>
        <dbReference type="EMBL" id="RRQ78469.1"/>
    </source>
</evidence>
<dbReference type="Proteomes" id="UP000276379">
    <property type="component" value="Unassembled WGS sequence"/>
</dbReference>
<dbReference type="PROSITE" id="PS50801">
    <property type="entry name" value="STAS"/>
    <property type="match status" value="1"/>
</dbReference>
<dbReference type="EMBL" id="PDES01000022">
    <property type="protein sequence ID" value="RRQ78469.1"/>
    <property type="molecule type" value="Genomic_DNA"/>
</dbReference>
<reference evidence="3 4" key="1">
    <citation type="submission" date="2017-10" db="EMBL/GenBank/DDBJ databases">
        <title>Draft genome of actinobacteria isolated from guarana (Paullinia cupana (Mart.) Ducke.</title>
        <authorList>
            <person name="Siqueira K.A."/>
            <person name="Liotti R.G."/>
            <person name="Mendes T.A."/>
            <person name="Soares M.A."/>
        </authorList>
    </citation>
    <scope>NUCLEOTIDE SEQUENCE [LARGE SCALE GENOMIC DNA]</scope>
    <source>
        <strain evidence="3 4">199</strain>
    </source>
</reference>
<dbReference type="CDD" id="cd07043">
    <property type="entry name" value="STAS_anti-anti-sigma_factors"/>
    <property type="match status" value="1"/>
</dbReference>
<evidence type="ECO:0000256" key="1">
    <source>
        <dbReference type="SAM" id="MobiDB-lite"/>
    </source>
</evidence>
<name>A0A426RW17_9ACTN</name>
<proteinExistence type="predicted"/>
<evidence type="ECO:0000259" key="2">
    <source>
        <dbReference type="PROSITE" id="PS50801"/>
    </source>
</evidence>